<sequence length="38" mass="4227">MDLLSRARKPGDTLQRAFLAHNAFVDQAAKELKTNELG</sequence>
<reference evidence="1 2" key="1">
    <citation type="submission" date="2017-05" db="EMBL/GenBank/DDBJ databases">
        <authorList>
            <person name="Varghese N."/>
            <person name="Submissions S."/>
        </authorList>
    </citation>
    <scope>NUCLEOTIDE SEQUENCE [LARGE SCALE GENOMIC DNA]</scope>
    <source>
        <strain evidence="1 2">DSM 15949</strain>
    </source>
</reference>
<name>A0ABY1NTC4_9HYPH</name>
<protein>
    <submittedName>
        <fullName evidence="1">Uncharacterized protein</fullName>
    </submittedName>
</protein>
<comment type="caution">
    <text evidence="1">The sequence shown here is derived from an EMBL/GenBank/DDBJ whole genome shotgun (WGS) entry which is preliminary data.</text>
</comment>
<evidence type="ECO:0000313" key="2">
    <source>
        <dbReference type="Proteomes" id="UP001157914"/>
    </source>
</evidence>
<keyword evidence="2" id="KW-1185">Reference proteome</keyword>
<evidence type="ECO:0000313" key="1">
    <source>
        <dbReference type="EMBL" id="SMP17067.1"/>
    </source>
</evidence>
<dbReference type="EMBL" id="FXTT01000002">
    <property type="protein sequence ID" value="SMP17067.1"/>
    <property type="molecule type" value="Genomic_DNA"/>
</dbReference>
<organism evidence="1 2">
    <name type="scientific">Roseibium denhamense</name>
    <dbReference type="NCBI Taxonomy" id="76305"/>
    <lineage>
        <taxon>Bacteria</taxon>
        <taxon>Pseudomonadati</taxon>
        <taxon>Pseudomonadota</taxon>
        <taxon>Alphaproteobacteria</taxon>
        <taxon>Hyphomicrobiales</taxon>
        <taxon>Stappiaceae</taxon>
        <taxon>Roseibium</taxon>
    </lineage>
</organism>
<gene>
    <name evidence="1" type="ORF">SAMN06265374_1770</name>
</gene>
<proteinExistence type="predicted"/>
<dbReference type="Proteomes" id="UP001157914">
    <property type="component" value="Unassembled WGS sequence"/>
</dbReference>
<accession>A0ABY1NTC4</accession>